<dbReference type="PROSITE" id="PS00409">
    <property type="entry name" value="PROKAR_NTER_METHYL"/>
    <property type="match status" value="1"/>
</dbReference>
<dbReference type="Gene3D" id="3.55.40.10">
    <property type="entry name" value="minor pseudopilin epsh domain"/>
    <property type="match status" value="1"/>
</dbReference>
<keyword evidence="5" id="KW-0997">Cell inner membrane</keyword>
<dbReference type="GO" id="GO:0005886">
    <property type="term" value="C:plasma membrane"/>
    <property type="evidence" value="ECO:0007669"/>
    <property type="project" value="UniProtKB-SubCell"/>
</dbReference>
<evidence type="ECO:0000259" key="12">
    <source>
        <dbReference type="Pfam" id="PF12019"/>
    </source>
</evidence>
<keyword evidence="14" id="KW-1185">Reference proteome</keyword>
<keyword evidence="6 11" id="KW-0812">Transmembrane</keyword>
<dbReference type="Proteomes" id="UP000535937">
    <property type="component" value="Unassembled WGS sequence"/>
</dbReference>
<keyword evidence="4" id="KW-0488">Methylation</keyword>
<dbReference type="InterPro" id="IPR012902">
    <property type="entry name" value="N_methyl_site"/>
</dbReference>
<dbReference type="Pfam" id="PF12019">
    <property type="entry name" value="GspH"/>
    <property type="match status" value="1"/>
</dbReference>
<keyword evidence="7 11" id="KW-1133">Transmembrane helix</keyword>
<evidence type="ECO:0000313" key="14">
    <source>
        <dbReference type="Proteomes" id="UP000535937"/>
    </source>
</evidence>
<dbReference type="EMBL" id="JACHWZ010000016">
    <property type="protein sequence ID" value="MBB3062419.1"/>
    <property type="molecule type" value="Genomic_DNA"/>
</dbReference>
<dbReference type="GO" id="GO:0015628">
    <property type="term" value="P:protein secretion by the type II secretion system"/>
    <property type="evidence" value="ECO:0007669"/>
    <property type="project" value="InterPro"/>
</dbReference>
<dbReference type="NCBIfam" id="TIGR02532">
    <property type="entry name" value="IV_pilin_GFxxxE"/>
    <property type="match status" value="1"/>
</dbReference>
<evidence type="ECO:0000313" key="13">
    <source>
        <dbReference type="EMBL" id="MBB3062419.1"/>
    </source>
</evidence>
<evidence type="ECO:0000256" key="2">
    <source>
        <dbReference type="ARBA" id="ARBA00021549"/>
    </source>
</evidence>
<evidence type="ECO:0000256" key="10">
    <source>
        <dbReference type="ARBA" id="ARBA00030775"/>
    </source>
</evidence>
<dbReference type="InterPro" id="IPR045584">
    <property type="entry name" value="Pilin-like"/>
</dbReference>
<evidence type="ECO:0000256" key="11">
    <source>
        <dbReference type="SAM" id="Phobius"/>
    </source>
</evidence>
<reference evidence="13 14" key="1">
    <citation type="submission" date="2020-08" db="EMBL/GenBank/DDBJ databases">
        <title>Genomic Encyclopedia of Type Strains, Phase III (KMG-III): the genomes of soil and plant-associated and newly described type strains.</title>
        <authorList>
            <person name="Whitman W."/>
        </authorList>
    </citation>
    <scope>NUCLEOTIDE SEQUENCE [LARGE SCALE GENOMIC DNA]</scope>
    <source>
        <strain evidence="13 14">CECT 8799</strain>
    </source>
</reference>
<protein>
    <recommendedName>
        <fullName evidence="2">Type II secretion system protein H</fullName>
    </recommendedName>
    <alternativeName>
        <fullName evidence="10">General secretion pathway protein H</fullName>
    </alternativeName>
</protein>
<organism evidence="13 14">
    <name type="scientific">Microbulbifer rhizosphaerae</name>
    <dbReference type="NCBI Taxonomy" id="1562603"/>
    <lineage>
        <taxon>Bacteria</taxon>
        <taxon>Pseudomonadati</taxon>
        <taxon>Pseudomonadota</taxon>
        <taxon>Gammaproteobacteria</taxon>
        <taxon>Cellvibrionales</taxon>
        <taxon>Microbulbiferaceae</taxon>
        <taxon>Microbulbifer</taxon>
    </lineage>
</organism>
<proteinExistence type="inferred from homology"/>
<dbReference type="SUPFAM" id="SSF54523">
    <property type="entry name" value="Pili subunits"/>
    <property type="match status" value="1"/>
</dbReference>
<keyword evidence="8 11" id="KW-0472">Membrane</keyword>
<name>A0A7W4WDV2_9GAMM</name>
<evidence type="ECO:0000256" key="1">
    <source>
        <dbReference type="ARBA" id="ARBA00004377"/>
    </source>
</evidence>
<feature type="transmembrane region" description="Helical" evidence="11">
    <location>
        <begin position="7"/>
        <end position="32"/>
    </location>
</feature>
<evidence type="ECO:0000256" key="5">
    <source>
        <dbReference type="ARBA" id="ARBA00022519"/>
    </source>
</evidence>
<keyword evidence="3" id="KW-1003">Cell membrane</keyword>
<accession>A0A7W4WDV2</accession>
<dbReference type="Pfam" id="PF07963">
    <property type="entry name" value="N_methyl"/>
    <property type="match status" value="1"/>
</dbReference>
<feature type="domain" description="General secretion pathway GspH" evidence="12">
    <location>
        <begin position="44"/>
        <end position="171"/>
    </location>
</feature>
<dbReference type="GO" id="GO:0015627">
    <property type="term" value="C:type II protein secretion system complex"/>
    <property type="evidence" value="ECO:0007669"/>
    <property type="project" value="InterPro"/>
</dbReference>
<evidence type="ECO:0000256" key="3">
    <source>
        <dbReference type="ARBA" id="ARBA00022475"/>
    </source>
</evidence>
<gene>
    <name evidence="13" type="ORF">FHS09_003268</name>
</gene>
<comment type="similarity">
    <text evidence="9">Belongs to the GSP H family.</text>
</comment>
<sequence length="184" mass="19274">MQPKQQGFTLVELMVTIAVLAIVVGIAVPSFYTQIQNNRSLALAEDFAGALNYARSEAVKRGTRVSLCASADGKKCGGDWKQSWIAFVDSATSDDSAAPVIENGEAVLQRWQVPNGKASLTVTQGGKSAGFIRYNRLGILGRAGGGDISATLSYRGCAGNTARTITVGPAGMVSVARTNCSKEK</sequence>
<evidence type="ECO:0000256" key="7">
    <source>
        <dbReference type="ARBA" id="ARBA00022989"/>
    </source>
</evidence>
<evidence type="ECO:0000256" key="6">
    <source>
        <dbReference type="ARBA" id="ARBA00022692"/>
    </source>
</evidence>
<comment type="subcellular location">
    <subcellularLocation>
        <location evidence="1">Cell inner membrane</location>
        <topology evidence="1">Single-pass membrane protein</topology>
    </subcellularLocation>
</comment>
<dbReference type="RefSeq" id="WP_183461722.1">
    <property type="nucleotide sequence ID" value="NZ_JACHWZ010000016.1"/>
</dbReference>
<comment type="caution">
    <text evidence="13">The sequence shown here is derived from an EMBL/GenBank/DDBJ whole genome shotgun (WGS) entry which is preliminary data.</text>
</comment>
<evidence type="ECO:0000256" key="4">
    <source>
        <dbReference type="ARBA" id="ARBA00022481"/>
    </source>
</evidence>
<dbReference type="AlphaFoldDB" id="A0A7W4WDV2"/>
<evidence type="ECO:0000256" key="9">
    <source>
        <dbReference type="ARBA" id="ARBA00025772"/>
    </source>
</evidence>
<evidence type="ECO:0000256" key="8">
    <source>
        <dbReference type="ARBA" id="ARBA00023136"/>
    </source>
</evidence>
<dbReference type="InterPro" id="IPR022346">
    <property type="entry name" value="T2SS_GspH"/>
</dbReference>